<protein>
    <recommendedName>
        <fullName evidence="6">TrbL/VirB6 plasmid conjugal transfer protein</fullName>
    </recommendedName>
</protein>
<feature type="transmembrane region" description="Helical" evidence="2">
    <location>
        <begin position="419"/>
        <end position="436"/>
    </location>
</feature>
<name>A0ABS3XFU1_9ACTN</name>
<keyword evidence="3" id="KW-0732">Signal</keyword>
<feature type="region of interest" description="Disordered" evidence="1">
    <location>
        <begin position="569"/>
        <end position="632"/>
    </location>
</feature>
<feature type="transmembrane region" description="Helical" evidence="2">
    <location>
        <begin position="357"/>
        <end position="375"/>
    </location>
</feature>
<feature type="transmembrane region" description="Helical" evidence="2">
    <location>
        <begin position="329"/>
        <end position="350"/>
    </location>
</feature>
<dbReference type="Proteomes" id="UP001519064">
    <property type="component" value="Unassembled WGS sequence"/>
</dbReference>
<organism evidence="4 5">
    <name type="scientific">Streptomyces oryzae</name>
    <dbReference type="NCBI Taxonomy" id="1434886"/>
    <lineage>
        <taxon>Bacteria</taxon>
        <taxon>Bacillati</taxon>
        <taxon>Actinomycetota</taxon>
        <taxon>Actinomycetes</taxon>
        <taxon>Kitasatosporales</taxon>
        <taxon>Streptomycetaceae</taxon>
        <taxon>Streptomyces</taxon>
    </lineage>
</organism>
<keyword evidence="5" id="KW-1185">Reference proteome</keyword>
<feature type="transmembrane region" description="Helical" evidence="2">
    <location>
        <begin position="231"/>
        <end position="253"/>
    </location>
</feature>
<keyword evidence="2" id="KW-0472">Membrane</keyword>
<feature type="signal peptide" evidence="3">
    <location>
        <begin position="1"/>
        <end position="28"/>
    </location>
</feature>
<dbReference type="EMBL" id="JADKMA010000118">
    <property type="protein sequence ID" value="MBO8194262.1"/>
    <property type="molecule type" value="Genomic_DNA"/>
</dbReference>
<evidence type="ECO:0008006" key="6">
    <source>
        <dbReference type="Google" id="ProtNLM"/>
    </source>
</evidence>
<evidence type="ECO:0000256" key="3">
    <source>
        <dbReference type="SAM" id="SignalP"/>
    </source>
</evidence>
<evidence type="ECO:0000256" key="1">
    <source>
        <dbReference type="SAM" id="MobiDB-lite"/>
    </source>
</evidence>
<reference evidence="4 5" key="1">
    <citation type="submission" date="2020-11" db="EMBL/GenBank/DDBJ databases">
        <title>Streptomyces spirodelae sp. nov., isolated from duckweed.</title>
        <authorList>
            <person name="Saimee Y."/>
            <person name="Duangmal K."/>
        </authorList>
    </citation>
    <scope>NUCLEOTIDE SEQUENCE [LARGE SCALE GENOMIC DNA]</scope>
    <source>
        <strain evidence="4 5">S16-07</strain>
    </source>
</reference>
<feature type="transmembrane region" description="Helical" evidence="2">
    <location>
        <begin position="387"/>
        <end position="407"/>
    </location>
</feature>
<feature type="transmembrane region" description="Helical" evidence="2">
    <location>
        <begin position="197"/>
        <end position="219"/>
    </location>
</feature>
<proteinExistence type="predicted"/>
<evidence type="ECO:0000313" key="4">
    <source>
        <dbReference type="EMBL" id="MBO8194262.1"/>
    </source>
</evidence>
<gene>
    <name evidence="4" type="ORF">ITI46_21745</name>
</gene>
<dbReference type="RefSeq" id="WP_209241369.1">
    <property type="nucleotide sequence ID" value="NZ_JADKMA010000118.1"/>
</dbReference>
<sequence length="632" mass="64315">MARFLARCGVLLAAVVFGFLTLSQPAFAGPKPPDPIPKEWQETGETVGINTKNGEYCRVDTDINCRAARDCELPGTVCIGEGSTDPKEARKYEETQLERWLEKSDTNNPDFPKIKKYLTNCVKKDKKSFQQCREEATWKWPGDAYTPLDWVGDKIKDWAGGALEKAAGALGTSVVWLIKQFAGAFNSISTIKLAKTGIGPVMGIMTGMSILVATFLLLIQFAKLGISQKGAPLVTAITGLAKWAVILAVYVTATQTALDWSDTFSTAMINYTLTGEGGESVSGAELADTGTATEAMKQQLGTMFAGLVGGGGGATAGAALITGSGVAPAATGFVIVISILAIVSVGALWLEMLVRQASIMILVTVMPIALAGQMSDATSEWWPKARNALISLILAKPVIVICFSIGASAMGNAKGIRNVFVGLIVFILACSAWPALAKFMTFTTVGAGNSAASGMLSTIGSSVSSAFGGYNPSLGGAGMAGGGSGFTRALEGENASEGAGGGGGSGGGGGGFWSKAMMGRKSGSFMSKVGGTVGMGLQLAAAGKDMLESSAGNMAAHAGLDHAHQGGRHVVVPRRGGDGGDGGGGGDGSGGGGGQSAPTPPPAAQPDIPESEPPPMPPGPPPTTPTQPPEGS</sequence>
<keyword evidence="2" id="KW-0812">Transmembrane</keyword>
<accession>A0ABS3XFU1</accession>
<feature type="compositionally biased region" description="Pro residues" evidence="1">
    <location>
        <begin position="611"/>
        <end position="632"/>
    </location>
</feature>
<evidence type="ECO:0000313" key="5">
    <source>
        <dbReference type="Proteomes" id="UP001519064"/>
    </source>
</evidence>
<keyword evidence="2" id="KW-1133">Transmembrane helix</keyword>
<evidence type="ECO:0000256" key="2">
    <source>
        <dbReference type="SAM" id="Phobius"/>
    </source>
</evidence>
<feature type="compositionally biased region" description="Gly residues" evidence="1">
    <location>
        <begin position="579"/>
        <end position="595"/>
    </location>
</feature>
<comment type="caution">
    <text evidence="4">The sequence shown here is derived from an EMBL/GenBank/DDBJ whole genome shotgun (WGS) entry which is preliminary data.</text>
</comment>
<feature type="chain" id="PRO_5047211912" description="TrbL/VirB6 plasmid conjugal transfer protein" evidence="3">
    <location>
        <begin position="29"/>
        <end position="632"/>
    </location>
</feature>